<organism evidence="12 13">
    <name type="scientific">Ophiocordyceps camponoti-floridani</name>
    <dbReference type="NCBI Taxonomy" id="2030778"/>
    <lineage>
        <taxon>Eukaryota</taxon>
        <taxon>Fungi</taxon>
        <taxon>Dikarya</taxon>
        <taxon>Ascomycota</taxon>
        <taxon>Pezizomycotina</taxon>
        <taxon>Sordariomycetes</taxon>
        <taxon>Hypocreomycetidae</taxon>
        <taxon>Hypocreales</taxon>
        <taxon>Ophiocordycipitaceae</taxon>
        <taxon>Ophiocordyceps</taxon>
    </lineage>
</organism>
<keyword evidence="5" id="KW-0472">Membrane</keyword>
<dbReference type="InterPro" id="IPR008427">
    <property type="entry name" value="Extracellular_membr_CFEM_dom"/>
</dbReference>
<keyword evidence="6 10" id="KW-0732">Signal</keyword>
<feature type="chain" id="PRO_5034484990" evidence="10">
    <location>
        <begin position="18"/>
        <end position="156"/>
    </location>
</feature>
<accession>A0A8H4VDX5</accession>
<keyword evidence="5" id="KW-0336">GPI-anchor</keyword>
<dbReference type="AlphaFoldDB" id="A0A8H4VDX5"/>
<comment type="caution">
    <text evidence="9">Lacks conserved residue(s) required for the propagation of feature annotation.</text>
</comment>
<evidence type="ECO:0000256" key="6">
    <source>
        <dbReference type="ARBA" id="ARBA00022729"/>
    </source>
</evidence>
<evidence type="ECO:0000256" key="5">
    <source>
        <dbReference type="ARBA" id="ARBA00022622"/>
    </source>
</evidence>
<feature type="signal peptide" evidence="10">
    <location>
        <begin position="1"/>
        <end position="17"/>
    </location>
</feature>
<dbReference type="Proteomes" id="UP000562929">
    <property type="component" value="Unassembled WGS sequence"/>
</dbReference>
<feature type="domain" description="CFEM" evidence="11">
    <location>
        <begin position="1"/>
        <end position="122"/>
    </location>
</feature>
<keyword evidence="4" id="KW-0964">Secreted</keyword>
<evidence type="ECO:0000256" key="9">
    <source>
        <dbReference type="PROSITE-ProRule" id="PRU01356"/>
    </source>
</evidence>
<feature type="disulfide bond" evidence="9">
    <location>
        <begin position="41"/>
        <end position="48"/>
    </location>
</feature>
<evidence type="ECO:0000256" key="3">
    <source>
        <dbReference type="ARBA" id="ARBA00010031"/>
    </source>
</evidence>
<keyword evidence="13" id="KW-1185">Reference proteome</keyword>
<sequence length="156" mass="15683">MHFSTTTLLSLLATAYADSLSSVPPCAQACVRDAVIGHTSCDVNSLSCICNNVETILPKAAECVAESCTPDQIFNDVLPNAIQTCTSHTTQLLSRQANVQCVPVAVEPVVTTATAPPNVVTATVRPSATAPVVTAGAAAAVAPGGLAALAVAAVLL</sequence>
<evidence type="ECO:0000313" key="12">
    <source>
        <dbReference type="EMBL" id="KAF4589155.1"/>
    </source>
</evidence>
<reference evidence="12 13" key="1">
    <citation type="journal article" date="2020" name="G3 (Bethesda)">
        <title>Genetic Underpinnings of Host Manipulation by Ophiocordyceps as Revealed by Comparative Transcriptomics.</title>
        <authorList>
            <person name="Will I."/>
            <person name="Das B."/>
            <person name="Trinh T."/>
            <person name="Brachmann A."/>
            <person name="Ohm R.A."/>
            <person name="de Bekker C."/>
        </authorList>
    </citation>
    <scope>NUCLEOTIDE SEQUENCE [LARGE SCALE GENOMIC DNA]</scope>
    <source>
        <strain evidence="12 13">EC05</strain>
    </source>
</reference>
<comment type="subcellular location">
    <subcellularLocation>
        <location evidence="1">Membrane</location>
        <topology evidence="1">Lipid-anchor</topology>
        <topology evidence="1">GPI-anchor</topology>
    </subcellularLocation>
    <subcellularLocation>
        <location evidence="2">Secreted</location>
    </subcellularLocation>
</comment>
<dbReference type="Pfam" id="PF05730">
    <property type="entry name" value="CFEM"/>
    <property type="match status" value="1"/>
</dbReference>
<gene>
    <name evidence="12" type="ORF">GQ602_003044</name>
</gene>
<evidence type="ECO:0000256" key="4">
    <source>
        <dbReference type="ARBA" id="ARBA00022525"/>
    </source>
</evidence>
<comment type="similarity">
    <text evidence="3">Belongs to the RBT5 family.</text>
</comment>
<evidence type="ECO:0000313" key="13">
    <source>
        <dbReference type="Proteomes" id="UP000562929"/>
    </source>
</evidence>
<evidence type="ECO:0000256" key="7">
    <source>
        <dbReference type="ARBA" id="ARBA00023157"/>
    </source>
</evidence>
<protein>
    <submittedName>
        <fullName evidence="12">CFEM domain-containing protein</fullName>
    </submittedName>
</protein>
<dbReference type="PROSITE" id="PS52012">
    <property type="entry name" value="CFEM"/>
    <property type="match status" value="1"/>
</dbReference>
<evidence type="ECO:0000256" key="10">
    <source>
        <dbReference type="SAM" id="SignalP"/>
    </source>
</evidence>
<dbReference type="GO" id="GO:0005576">
    <property type="term" value="C:extracellular region"/>
    <property type="evidence" value="ECO:0007669"/>
    <property type="project" value="UniProtKB-SubCell"/>
</dbReference>
<keyword evidence="5" id="KW-0325">Glycoprotein</keyword>
<proteinExistence type="inferred from homology"/>
<comment type="caution">
    <text evidence="12">The sequence shown here is derived from an EMBL/GenBank/DDBJ whole genome shotgun (WGS) entry which is preliminary data.</text>
</comment>
<evidence type="ECO:0000259" key="11">
    <source>
        <dbReference type="PROSITE" id="PS52012"/>
    </source>
</evidence>
<keyword evidence="8" id="KW-0449">Lipoprotein</keyword>
<keyword evidence="7 9" id="KW-1015">Disulfide bond</keyword>
<evidence type="ECO:0000256" key="8">
    <source>
        <dbReference type="ARBA" id="ARBA00023288"/>
    </source>
</evidence>
<dbReference type="EMBL" id="JAACLJ010000003">
    <property type="protein sequence ID" value="KAF4589155.1"/>
    <property type="molecule type" value="Genomic_DNA"/>
</dbReference>
<evidence type="ECO:0000256" key="1">
    <source>
        <dbReference type="ARBA" id="ARBA00004589"/>
    </source>
</evidence>
<dbReference type="GO" id="GO:0098552">
    <property type="term" value="C:side of membrane"/>
    <property type="evidence" value="ECO:0007669"/>
    <property type="project" value="UniProtKB-KW"/>
</dbReference>
<name>A0A8H4VDX5_9HYPO</name>
<evidence type="ECO:0000256" key="2">
    <source>
        <dbReference type="ARBA" id="ARBA00004613"/>
    </source>
</evidence>
<dbReference type="OrthoDB" id="4927622at2759"/>